<dbReference type="Pfam" id="PF01667">
    <property type="entry name" value="Ribosomal_S27e"/>
    <property type="match status" value="1"/>
</dbReference>
<evidence type="ECO:0000256" key="2">
    <source>
        <dbReference type="ARBA" id="ARBA00010919"/>
    </source>
</evidence>
<organism evidence="6 7">
    <name type="scientific">Nyctereutes procyonoides</name>
    <name type="common">Raccoon dog</name>
    <name type="synonym">Canis procyonoides</name>
    <dbReference type="NCBI Taxonomy" id="34880"/>
    <lineage>
        <taxon>Eukaryota</taxon>
        <taxon>Metazoa</taxon>
        <taxon>Chordata</taxon>
        <taxon>Craniata</taxon>
        <taxon>Vertebrata</taxon>
        <taxon>Euteleostomi</taxon>
        <taxon>Mammalia</taxon>
        <taxon>Eutheria</taxon>
        <taxon>Laurasiatheria</taxon>
        <taxon>Carnivora</taxon>
        <taxon>Caniformia</taxon>
        <taxon>Canidae</taxon>
        <taxon>Nyctereutes</taxon>
    </lineage>
</organism>
<sequence length="52" mass="5681">MDTKCSGCYKITTVFSHAHTMVLCAGCSTVLCQPAEGKASLLEGYAFRQRQH</sequence>
<name>A0A811Z4V1_NYCPR</name>
<dbReference type="AlphaFoldDB" id="A0A811Z4V1"/>
<gene>
    <name evidence="6" type="ORF">NYPRO_LOCUS16538</name>
</gene>
<dbReference type="GO" id="GO:0003735">
    <property type="term" value="F:structural constituent of ribosome"/>
    <property type="evidence" value="ECO:0007669"/>
    <property type="project" value="InterPro"/>
</dbReference>
<evidence type="ECO:0000313" key="6">
    <source>
        <dbReference type="EMBL" id="CAD7683746.1"/>
    </source>
</evidence>
<keyword evidence="3" id="KW-0862">Zinc</keyword>
<dbReference type="GO" id="GO:0005840">
    <property type="term" value="C:ribosome"/>
    <property type="evidence" value="ECO:0007669"/>
    <property type="project" value="UniProtKB-KW"/>
</dbReference>
<keyword evidence="4" id="KW-0689">Ribosomal protein</keyword>
<evidence type="ECO:0000256" key="4">
    <source>
        <dbReference type="ARBA" id="ARBA00022980"/>
    </source>
</evidence>
<dbReference type="Proteomes" id="UP000645828">
    <property type="component" value="Unassembled WGS sequence"/>
</dbReference>
<comment type="similarity">
    <text evidence="2">Belongs to the eukaryotic ribosomal protein eS27 family.</text>
</comment>
<comment type="cofactor">
    <cofactor evidence="1">
        <name>Zn(2+)</name>
        <dbReference type="ChEBI" id="CHEBI:29105"/>
    </cofactor>
</comment>
<dbReference type="GO" id="GO:0006412">
    <property type="term" value="P:translation"/>
    <property type="evidence" value="ECO:0007669"/>
    <property type="project" value="InterPro"/>
</dbReference>
<evidence type="ECO:0000256" key="5">
    <source>
        <dbReference type="ARBA" id="ARBA00023274"/>
    </source>
</evidence>
<dbReference type="SUPFAM" id="SSF57829">
    <property type="entry name" value="Zn-binding ribosomal proteins"/>
    <property type="match status" value="1"/>
</dbReference>
<dbReference type="InterPro" id="IPR011332">
    <property type="entry name" value="Ribosomal_zn-bd"/>
</dbReference>
<keyword evidence="7" id="KW-1185">Reference proteome</keyword>
<accession>A0A811Z4V1</accession>
<keyword evidence="5" id="KW-0687">Ribonucleoprotein</keyword>
<reference evidence="6" key="1">
    <citation type="submission" date="2020-12" db="EMBL/GenBank/DDBJ databases">
        <authorList>
            <consortium name="Molecular Ecology Group"/>
        </authorList>
    </citation>
    <scope>NUCLEOTIDE SEQUENCE</scope>
    <source>
        <strain evidence="6">TBG_1078</strain>
    </source>
</reference>
<dbReference type="InterPro" id="IPR000592">
    <property type="entry name" value="Ribosomal_eS27"/>
</dbReference>
<evidence type="ECO:0000256" key="1">
    <source>
        <dbReference type="ARBA" id="ARBA00001947"/>
    </source>
</evidence>
<dbReference type="GO" id="GO:1990904">
    <property type="term" value="C:ribonucleoprotein complex"/>
    <property type="evidence" value="ECO:0007669"/>
    <property type="project" value="UniProtKB-KW"/>
</dbReference>
<dbReference type="InterPro" id="IPR023407">
    <property type="entry name" value="Ribosomal_eS27_Zn-bd_dom_sf"/>
</dbReference>
<dbReference type="EMBL" id="CAJHUB010000755">
    <property type="protein sequence ID" value="CAD7683746.1"/>
    <property type="molecule type" value="Genomic_DNA"/>
</dbReference>
<evidence type="ECO:0000256" key="3">
    <source>
        <dbReference type="ARBA" id="ARBA00022833"/>
    </source>
</evidence>
<comment type="caution">
    <text evidence="6">The sequence shown here is derived from an EMBL/GenBank/DDBJ whole genome shotgun (WGS) entry which is preliminary data.</text>
</comment>
<dbReference type="Gene3D" id="2.20.25.100">
    <property type="entry name" value="Zn-binding ribosomal proteins"/>
    <property type="match status" value="1"/>
</dbReference>
<protein>
    <submittedName>
        <fullName evidence="6">(raccoon dog) hypothetical protein</fullName>
    </submittedName>
</protein>
<dbReference type="PANTHER" id="PTHR11594">
    <property type="entry name" value="40S RIBOSOMAL PROTEIN S27"/>
    <property type="match status" value="1"/>
</dbReference>
<evidence type="ECO:0000313" key="7">
    <source>
        <dbReference type="Proteomes" id="UP000645828"/>
    </source>
</evidence>
<proteinExistence type="inferred from homology"/>